<evidence type="ECO:0000313" key="3">
    <source>
        <dbReference type="Proteomes" id="UP001553161"/>
    </source>
</evidence>
<evidence type="ECO:0000259" key="1">
    <source>
        <dbReference type="Pfam" id="PF00534"/>
    </source>
</evidence>
<dbReference type="RefSeq" id="WP_366193561.1">
    <property type="nucleotide sequence ID" value="NZ_JBFBVU010000016.1"/>
</dbReference>
<name>A0ABV3L7Y5_9RHOB</name>
<protein>
    <submittedName>
        <fullName evidence="2">Glycosyltransferase family 4 protein</fullName>
        <ecNumber evidence="2">2.4.-.-</ecNumber>
    </submittedName>
</protein>
<dbReference type="EC" id="2.4.-.-" evidence="2"/>
<keyword evidence="2" id="KW-0328">Glycosyltransferase</keyword>
<feature type="domain" description="Glycosyl transferase family 1" evidence="1">
    <location>
        <begin position="229"/>
        <end position="377"/>
    </location>
</feature>
<dbReference type="EMBL" id="JBFBVU010000016">
    <property type="protein sequence ID" value="MEV8467684.1"/>
    <property type="molecule type" value="Genomic_DNA"/>
</dbReference>
<dbReference type="PANTHER" id="PTHR45947:SF13">
    <property type="entry name" value="TRANSFERASE"/>
    <property type="match status" value="1"/>
</dbReference>
<dbReference type="GO" id="GO:0016757">
    <property type="term" value="F:glycosyltransferase activity"/>
    <property type="evidence" value="ECO:0007669"/>
    <property type="project" value="UniProtKB-KW"/>
</dbReference>
<dbReference type="InterPro" id="IPR001296">
    <property type="entry name" value="Glyco_trans_1"/>
</dbReference>
<dbReference type="Pfam" id="PF00534">
    <property type="entry name" value="Glycos_transf_1"/>
    <property type="match status" value="1"/>
</dbReference>
<evidence type="ECO:0000313" key="2">
    <source>
        <dbReference type="EMBL" id="MEV8467684.1"/>
    </source>
</evidence>
<gene>
    <name evidence="2" type="ORF">AB0T83_12945</name>
</gene>
<dbReference type="CDD" id="cd03801">
    <property type="entry name" value="GT4_PimA-like"/>
    <property type="match status" value="1"/>
</dbReference>
<organism evidence="2 3">
    <name type="scientific">Meridianimarinicoccus marinus</name>
    <dbReference type="NCBI Taxonomy" id="3231483"/>
    <lineage>
        <taxon>Bacteria</taxon>
        <taxon>Pseudomonadati</taxon>
        <taxon>Pseudomonadota</taxon>
        <taxon>Alphaproteobacteria</taxon>
        <taxon>Rhodobacterales</taxon>
        <taxon>Paracoccaceae</taxon>
        <taxon>Meridianimarinicoccus</taxon>
    </lineage>
</organism>
<keyword evidence="3" id="KW-1185">Reference proteome</keyword>
<dbReference type="SUPFAM" id="SSF53756">
    <property type="entry name" value="UDP-Glycosyltransferase/glycogen phosphorylase"/>
    <property type="match status" value="1"/>
</dbReference>
<keyword evidence="2" id="KW-0808">Transferase</keyword>
<dbReference type="InterPro" id="IPR050194">
    <property type="entry name" value="Glycosyltransferase_grp1"/>
</dbReference>
<dbReference type="PANTHER" id="PTHR45947">
    <property type="entry name" value="SULFOQUINOVOSYL TRANSFERASE SQD2"/>
    <property type="match status" value="1"/>
</dbReference>
<sequence>MRSLDILMFTTFYPPYSFGGDAIGTQRMAQALVERGHRVTVVHDEDSFLILGGKPPAGDPPDDGVIRIGLRSRSGLASNLLTQQTGRPVVHAARLREITAERDYDITWYNNVSLVGGPGILDYGSGLKLYEAHEHWLVCPSHVLWRYNRELCDKKDCLRCVLSFKRPPQMWRYTGYLDRQMDKADLIVAKSAFSRRKHRDFGLRREMQVLPYFLPDLDHQATEPFTGHPRPYFLFVGRLEKIKGLQDVFPAMDRYPDADLLILGDGDYAPALKDLAKDNPRIRFLGRKSPDELAAYYRGALGLIVPSVCYETFGIILIESFRLGTPVIARRLGPFPEIVEHAGAGTLFETEDELISAMTTLQGSAPERAALSAAARQAFETTWREDRVLAQYGAALARAAHRAGKTELAQVLDAGAFENGASYAGASVAMR</sequence>
<comment type="caution">
    <text evidence="2">The sequence shown here is derived from an EMBL/GenBank/DDBJ whole genome shotgun (WGS) entry which is preliminary data.</text>
</comment>
<reference evidence="2 3" key="1">
    <citation type="submission" date="2024-07" db="EMBL/GenBank/DDBJ databases">
        <authorList>
            <person name="Kang M."/>
        </authorList>
    </citation>
    <scope>NUCLEOTIDE SEQUENCE [LARGE SCALE GENOMIC DNA]</scope>
    <source>
        <strain evidence="2 3">DFM31</strain>
    </source>
</reference>
<dbReference type="Proteomes" id="UP001553161">
    <property type="component" value="Unassembled WGS sequence"/>
</dbReference>
<proteinExistence type="predicted"/>
<accession>A0ABV3L7Y5</accession>
<dbReference type="Gene3D" id="3.40.50.2000">
    <property type="entry name" value="Glycogen Phosphorylase B"/>
    <property type="match status" value="2"/>
</dbReference>